<dbReference type="Pfam" id="PF04535">
    <property type="entry name" value="CASP_dom"/>
    <property type="match status" value="1"/>
</dbReference>
<feature type="compositionally biased region" description="Polar residues" evidence="13">
    <location>
        <begin position="613"/>
        <end position="633"/>
    </location>
</feature>
<organism evidence="15 16">
    <name type="scientific">Cuscuta campestris</name>
    <dbReference type="NCBI Taxonomy" id="132261"/>
    <lineage>
        <taxon>Eukaryota</taxon>
        <taxon>Viridiplantae</taxon>
        <taxon>Streptophyta</taxon>
        <taxon>Embryophyta</taxon>
        <taxon>Tracheophyta</taxon>
        <taxon>Spermatophyta</taxon>
        <taxon>Magnoliopsida</taxon>
        <taxon>eudicotyledons</taxon>
        <taxon>Gunneridae</taxon>
        <taxon>Pentapetalae</taxon>
        <taxon>asterids</taxon>
        <taxon>lamiids</taxon>
        <taxon>Solanales</taxon>
        <taxon>Convolvulaceae</taxon>
        <taxon>Cuscuteae</taxon>
        <taxon>Cuscuta</taxon>
        <taxon>Cuscuta subgen. Grammica</taxon>
        <taxon>Cuscuta sect. Cleistogrammica</taxon>
    </lineage>
</organism>
<keyword evidence="8 11" id="KW-0238">DNA-binding</keyword>
<feature type="region of interest" description="Disordered" evidence="13">
    <location>
        <begin position="274"/>
        <end position="305"/>
    </location>
</feature>
<evidence type="ECO:0000256" key="13">
    <source>
        <dbReference type="SAM" id="MobiDB-lite"/>
    </source>
</evidence>
<keyword evidence="10" id="KW-0413">Isomerase</keyword>
<dbReference type="Proteomes" id="UP000595140">
    <property type="component" value="Unassembled WGS sequence"/>
</dbReference>
<evidence type="ECO:0000313" key="16">
    <source>
        <dbReference type="Proteomes" id="UP000595140"/>
    </source>
</evidence>
<feature type="region of interest" description="Disordered" evidence="13">
    <location>
        <begin position="516"/>
        <end position="648"/>
    </location>
</feature>
<keyword evidence="7" id="KW-0799">Topoisomerase</keyword>
<keyword evidence="12" id="KW-0175">Coiled coil</keyword>
<dbReference type="InterPro" id="IPR002205">
    <property type="entry name" value="Topo_IIA_dom_A"/>
</dbReference>
<dbReference type="GO" id="GO:0003918">
    <property type="term" value="F:DNA topoisomerase type II (double strand cut, ATP-hydrolyzing) activity"/>
    <property type="evidence" value="ECO:0007669"/>
    <property type="project" value="InterPro"/>
</dbReference>
<feature type="compositionally biased region" description="Basic and acidic residues" evidence="13">
    <location>
        <begin position="554"/>
        <end position="576"/>
    </location>
</feature>
<keyword evidence="16" id="KW-1185">Reference proteome</keyword>
<dbReference type="Pfam" id="PF14223">
    <property type="entry name" value="Retrotran_gag_2"/>
    <property type="match status" value="1"/>
</dbReference>
<feature type="region of interest" description="Disordered" evidence="13">
    <location>
        <begin position="348"/>
        <end position="379"/>
    </location>
</feature>
<evidence type="ECO:0000256" key="7">
    <source>
        <dbReference type="ARBA" id="ARBA00023029"/>
    </source>
</evidence>
<dbReference type="EMBL" id="OOIL02004257">
    <property type="protein sequence ID" value="VFQ91133.1"/>
    <property type="molecule type" value="Genomic_DNA"/>
</dbReference>
<dbReference type="GO" id="GO:0005524">
    <property type="term" value="F:ATP binding"/>
    <property type="evidence" value="ECO:0007669"/>
    <property type="project" value="InterPro"/>
</dbReference>
<evidence type="ECO:0000256" key="5">
    <source>
        <dbReference type="ARBA" id="ARBA00022692"/>
    </source>
</evidence>
<evidence type="ECO:0000256" key="11">
    <source>
        <dbReference type="PROSITE-ProRule" id="PRU01384"/>
    </source>
</evidence>
<feature type="domain" description="Topo IIA-type catalytic" evidence="14">
    <location>
        <begin position="1"/>
        <end position="1652"/>
    </location>
</feature>
<dbReference type="OrthoDB" id="1749249at2759"/>
<dbReference type="GO" id="GO:0003677">
    <property type="term" value="F:DNA binding"/>
    <property type="evidence" value="ECO:0007669"/>
    <property type="project" value="UniProtKB-UniRule"/>
</dbReference>
<dbReference type="InterPro" id="IPR013760">
    <property type="entry name" value="Topo_IIA-like_dom_sf"/>
</dbReference>
<evidence type="ECO:0000256" key="12">
    <source>
        <dbReference type="SAM" id="Coils"/>
    </source>
</evidence>
<feature type="compositionally biased region" description="Polar residues" evidence="13">
    <location>
        <begin position="274"/>
        <end position="287"/>
    </location>
</feature>
<dbReference type="Pfam" id="PF00521">
    <property type="entry name" value="DNA_topoisoIV"/>
    <property type="match status" value="2"/>
</dbReference>
<name>A0A484MQF5_9ASTE</name>
<evidence type="ECO:0000259" key="14">
    <source>
        <dbReference type="PROSITE" id="PS52040"/>
    </source>
</evidence>
<evidence type="ECO:0000256" key="9">
    <source>
        <dbReference type="ARBA" id="ARBA00023136"/>
    </source>
</evidence>
<evidence type="ECO:0000256" key="8">
    <source>
        <dbReference type="ARBA" id="ARBA00023125"/>
    </source>
</evidence>
<evidence type="ECO:0000256" key="4">
    <source>
        <dbReference type="ARBA" id="ARBA00022475"/>
    </source>
</evidence>
<protein>
    <recommendedName>
        <fullName evidence="14">Topo IIA-type catalytic domain-containing protein</fullName>
    </recommendedName>
</protein>
<reference evidence="15 16" key="1">
    <citation type="submission" date="2018-04" db="EMBL/GenBank/DDBJ databases">
        <authorList>
            <person name="Vogel A."/>
        </authorList>
    </citation>
    <scope>NUCLEOTIDE SEQUENCE [LARGE SCALE GENOMIC DNA]</scope>
</reference>
<gene>
    <name evidence="15" type="ORF">CCAM_LOCUS32909</name>
</gene>
<feature type="region of interest" description="Disordered" evidence="13">
    <location>
        <begin position="952"/>
        <end position="1023"/>
    </location>
</feature>
<evidence type="ECO:0000313" key="15">
    <source>
        <dbReference type="EMBL" id="VFQ91133.1"/>
    </source>
</evidence>
<evidence type="ECO:0000256" key="10">
    <source>
        <dbReference type="ARBA" id="ARBA00023235"/>
    </source>
</evidence>
<feature type="compositionally biased region" description="Polar residues" evidence="13">
    <location>
        <begin position="1010"/>
        <end position="1019"/>
    </location>
</feature>
<dbReference type="GO" id="GO:0005737">
    <property type="term" value="C:cytoplasm"/>
    <property type="evidence" value="ECO:0007669"/>
    <property type="project" value="TreeGrafter"/>
</dbReference>
<accession>A0A484MQF5</accession>
<feature type="compositionally biased region" description="Basic and acidic residues" evidence="13">
    <location>
        <begin position="516"/>
        <end position="526"/>
    </location>
</feature>
<keyword evidence="6" id="KW-1133">Transmembrane helix</keyword>
<evidence type="ECO:0000256" key="2">
    <source>
        <dbReference type="ARBA" id="ARBA00007651"/>
    </source>
</evidence>
<dbReference type="PROSITE" id="PS52040">
    <property type="entry name" value="TOPO_IIA"/>
    <property type="match status" value="1"/>
</dbReference>
<dbReference type="InterPro" id="IPR006702">
    <property type="entry name" value="CASP_dom"/>
</dbReference>
<dbReference type="GO" id="GO:0009330">
    <property type="term" value="C:DNA topoisomerase type II (double strand cut, ATP-hydrolyzing) complex"/>
    <property type="evidence" value="ECO:0007669"/>
    <property type="project" value="TreeGrafter"/>
</dbReference>
<feature type="compositionally biased region" description="Basic and acidic residues" evidence="13">
    <location>
        <begin position="981"/>
        <end position="993"/>
    </location>
</feature>
<sequence>MGLQVLWSFGLACLDIYALTTKRDICSPVLVSLFFVGDWVTSTLSLVAACSSLGILVLYSRDFEVLQRSIPTPVYCADLEIPSDQVNFVPNFDKSQKEPSLPPARIPNLVLNDASGIERFQKHNLDNVAKAAIFKTLDPITFSKIKHLKTAMEIWQGLGKLCEGSEDLRKQKIEVLLEKFKSFKMLPGESFYMLDERFHKILNDLASLNHVLSPKEKNVRLLRSLPTEWYTKATAMEEGRNLENYTVQGLLDELRTYEHELKKKKEEQVTPFPTTLMTTPRVPSSGGTCPRNCDTPSSSQPSSSKMENCDEEFAMMVKQFRKFKKFFKKADSEAWPLEVSMPVPKGGEVRRNREEREEKKAMVAAKSDESSSSRSDEEALVCMERRVEKSNHEDRWTMSEDDTLCLMAKDDADQEVTSQTSCSSSYESIPTSENLFDQFKKMMEDFEEINLKQSSLTEENKLLSEENLKLTEGRKSQLDEITQLKTENESLSEKVKSLNKELGILKSKEAVDKLLEMTKHKGREGLGFDPSSSKRKGRTTFIPPKPTAKPNKQKGKEKEKPTEVLKKHDHEVLDLSDKDEEVNEGDRMKPMEFTPFRSLPLKTSQRNPDSDSAEPSGNLGQPSNIPDHSNGDNFGNGDPVPIHPETPTTSVLQPEAELDQPVNPNQHNLHWLRDHPSQQIIGDIQSGVRTRSAQQNLEAMLAYSSDFLTQISERMKIVDANVHFQKLEAKCSSPAFYQSYLEMIAAQELSEFLHMEIHLKYEEEVLEFYKNGEVKTAHSKKDPQRTFPVIKSTVGGTKVKLSQRKLGEKLHLPNFGAKIGRFQVKNLDWNIIGISGQIPSRPAKKADLNNDYKLVLELVIACLECGSGGHADEITQERAFIINALITKSKILAILPVFKRENRTGASATAEESSSDNVPLINLTKTAKRKQVVSPSLSVEAPQNLVLVNLEEEEEVSDQGELQKKKRKITSPSTSGNVNLDELKEKEPAEETSAHNQSPQQLEEEAHQVHSVQTRSPKPQTDDADNQFWQLYYDWRAWKVGNSAEQLLGWDQQLKNEKIIKKCLGLPVNHSCEQILDDAWVWQRNYEDLHLEHLATTPVSEFEVDDEDPAVYRPVFSKATEDQVVLTSEAQADLETTAENFQIFPETSSAFETVLPEAGVSTPQKQNQEAPDEELQQHLQSQVLEILTTACEISNQPELEIPEKSGEILEQSTFPETTKAQEEQANEAEERDSLSGYISNFVLDEAEGEFETTLRIADEEDVQEDAESLPMQLFQRTPSSHQVTNFHFHSSSIPTFPDEVPEIWTKKVQGLIESALASQHASFRQEIEQMEARYTKLIEKSEEKHSSELKEISKSVKKTLEIISLLSNTVSNTMETYASDNYLQLKEVNKIKEQIANVTVSLQKQMSLLQMDIRSALAVSSANQVVTKDYLKVIIDNQKEAFKLFSLLNTNSGNHKMEVTLQQYSPSLIPELPIAVKEGEVSYRGWHVYWLVNCKPMVFVADDANKWCHFQALTEAMPLSDIDQNAVNFVPNFDKSQKEPSLPPARIPNLVLNDASGIEIVQTWKYLVIRSAEPLKQALTEAMPLSDIDQNAVNFVPNFDKSQKEPSLPPARIPNLVLNDASGIDVCIATNNPPHNLGELVDAMSSYIYNQK</sequence>
<evidence type="ECO:0000256" key="1">
    <source>
        <dbReference type="ARBA" id="ARBA00004651"/>
    </source>
</evidence>
<dbReference type="Gene3D" id="3.90.199.10">
    <property type="entry name" value="Topoisomerase II, domain 5"/>
    <property type="match status" value="3"/>
</dbReference>
<evidence type="ECO:0000256" key="6">
    <source>
        <dbReference type="ARBA" id="ARBA00022989"/>
    </source>
</evidence>
<keyword evidence="9" id="KW-0472">Membrane</keyword>
<comment type="subcellular location">
    <subcellularLocation>
        <location evidence="1">Cell membrane</location>
        <topology evidence="1">Multi-pass membrane protein</topology>
    </subcellularLocation>
</comment>
<dbReference type="InterPro" id="IPR013758">
    <property type="entry name" value="Topo_IIA_A/C_ab"/>
</dbReference>
<proteinExistence type="inferred from homology"/>
<comment type="caution">
    <text evidence="11">Lacks conserved residue(s) required for the propagation of feature annotation.</text>
</comment>
<dbReference type="GO" id="GO:0005886">
    <property type="term" value="C:plasma membrane"/>
    <property type="evidence" value="ECO:0007669"/>
    <property type="project" value="UniProtKB-SubCell"/>
</dbReference>
<evidence type="ECO:0000256" key="3">
    <source>
        <dbReference type="ARBA" id="ARBA00008263"/>
    </source>
</evidence>
<comment type="similarity">
    <text evidence="3">Belongs to the type II topoisomerase GyrA/ParC subunit family.</text>
</comment>
<keyword evidence="5" id="KW-0812">Transmembrane</keyword>
<dbReference type="GO" id="GO:0006265">
    <property type="term" value="P:DNA topological change"/>
    <property type="evidence" value="ECO:0007669"/>
    <property type="project" value="InterPro"/>
</dbReference>
<comment type="similarity">
    <text evidence="2">Belongs to the Casparian strip membrane proteins (CASP) family.</text>
</comment>
<feature type="coiled-coil region" evidence="12">
    <location>
        <begin position="474"/>
        <end position="508"/>
    </location>
</feature>
<dbReference type="PANTHER" id="PTHR43493:SF5">
    <property type="entry name" value="DNA GYRASE SUBUNIT A, CHLOROPLASTIC_MITOCHONDRIAL"/>
    <property type="match status" value="1"/>
</dbReference>
<keyword evidence="4" id="KW-1003">Cell membrane</keyword>
<dbReference type="PANTHER" id="PTHR43493">
    <property type="entry name" value="DNA GYRASE/TOPOISOMERASE SUBUNIT A"/>
    <property type="match status" value="1"/>
</dbReference>
<dbReference type="InterPro" id="IPR050220">
    <property type="entry name" value="Type_II_DNA_Topoisomerases"/>
</dbReference>
<dbReference type="SUPFAM" id="SSF56719">
    <property type="entry name" value="Type II DNA topoisomerase"/>
    <property type="match status" value="3"/>
</dbReference>